<sequence length="387" mass="40982">MLRLSRLSSGESEEMRDGAGGVGGGSGSMKSVERGVSGVSEFNSEGEEEVEERNDVFVFKAKVNSNATQPSSTGGGIDLGLGVGGMAGVGGVAGVRKASLPKLIPPKLPNVSTDLKFDSKSSSYLTTTFKTGLPILIPPDLPSVSGSALDLDDVSRRYLNGVNGEEVEDLKQRVKDLETQVQLLLQHSVRTGAIRGVDEQALVDEMVVDNAANNEQYGGENAPPAAAAEQQPAWMNFPILPLLKYLGLCTLLTLRESSKPIPLYLKVLKSVTFLVIAIATWYAQNFSRAVEAGEDRWAFLRVGRDGGRFGDVVWFFGSLCFSLWPGWEIGDGGPIEGEEGGEGESEREGVVGEGDGEDEVVGGEGEGGEGDGEGEGPPVVEEHPHQD</sequence>
<evidence type="ECO:0000256" key="1">
    <source>
        <dbReference type="SAM" id="MobiDB-lite"/>
    </source>
</evidence>
<feature type="compositionally biased region" description="Low complexity" evidence="1">
    <location>
        <begin position="1"/>
        <end position="10"/>
    </location>
</feature>
<protein>
    <submittedName>
        <fullName evidence="2">Uncharacterized protein</fullName>
    </submittedName>
</protein>
<feature type="region of interest" description="Disordered" evidence="1">
    <location>
        <begin position="332"/>
        <end position="387"/>
    </location>
</feature>
<dbReference type="OrthoDB" id="10674165at2759"/>
<name>A0A9W7L0N2_9STRA</name>
<feature type="region of interest" description="Disordered" evidence="1">
    <location>
        <begin position="1"/>
        <end position="49"/>
    </location>
</feature>
<evidence type="ECO:0000313" key="2">
    <source>
        <dbReference type="EMBL" id="GMI18095.1"/>
    </source>
</evidence>
<feature type="compositionally biased region" description="Gly residues" evidence="1">
    <location>
        <begin position="18"/>
        <end position="27"/>
    </location>
</feature>
<gene>
    <name evidence="2" type="ORF">TrLO_g1218</name>
</gene>
<dbReference type="AlphaFoldDB" id="A0A9W7L0N2"/>
<comment type="caution">
    <text evidence="2">The sequence shown here is derived from an EMBL/GenBank/DDBJ whole genome shotgun (WGS) entry which is preliminary data.</text>
</comment>
<proteinExistence type="predicted"/>
<evidence type="ECO:0000313" key="3">
    <source>
        <dbReference type="Proteomes" id="UP001165122"/>
    </source>
</evidence>
<feature type="compositionally biased region" description="Acidic residues" evidence="1">
    <location>
        <begin position="354"/>
        <end position="374"/>
    </location>
</feature>
<keyword evidence="3" id="KW-1185">Reference proteome</keyword>
<reference evidence="3" key="1">
    <citation type="journal article" date="2023" name="Commun. Biol.">
        <title>Genome analysis of Parmales, the sister group of diatoms, reveals the evolutionary specialization of diatoms from phago-mixotrophs to photoautotrophs.</title>
        <authorList>
            <person name="Ban H."/>
            <person name="Sato S."/>
            <person name="Yoshikawa S."/>
            <person name="Yamada K."/>
            <person name="Nakamura Y."/>
            <person name="Ichinomiya M."/>
            <person name="Sato N."/>
            <person name="Blanc-Mathieu R."/>
            <person name="Endo H."/>
            <person name="Kuwata A."/>
            <person name="Ogata H."/>
        </authorList>
    </citation>
    <scope>NUCLEOTIDE SEQUENCE [LARGE SCALE GENOMIC DNA]</scope>
    <source>
        <strain evidence="3">NIES 3700</strain>
    </source>
</reference>
<accession>A0A9W7L0N2</accession>
<organism evidence="2 3">
    <name type="scientific">Triparma laevis f. longispina</name>
    <dbReference type="NCBI Taxonomy" id="1714387"/>
    <lineage>
        <taxon>Eukaryota</taxon>
        <taxon>Sar</taxon>
        <taxon>Stramenopiles</taxon>
        <taxon>Ochrophyta</taxon>
        <taxon>Bolidophyceae</taxon>
        <taxon>Parmales</taxon>
        <taxon>Triparmaceae</taxon>
        <taxon>Triparma</taxon>
    </lineage>
</organism>
<dbReference type="EMBL" id="BRXW01000319">
    <property type="protein sequence ID" value="GMI18095.1"/>
    <property type="molecule type" value="Genomic_DNA"/>
</dbReference>
<dbReference type="Proteomes" id="UP001165122">
    <property type="component" value="Unassembled WGS sequence"/>
</dbReference>